<proteinExistence type="predicted"/>
<accession>A0AAV1DD41</accession>
<sequence length="479" mass="54729">MLPIHKLDEIRRELTFDRCFSSCTSKIWVFYQDDFAVSVLENHEQVLHIEIHSRSFPETFHVSVVYAKSTKQAWQILWTNLAAFRYHYASVPWMVGGDFNVIQSLEEYSGSSIQDHVAIEEFNDCIASCELFELLTVGEEFTWGATRRQDFLAKFAPVLQAEALALLNSLELEFDEEPDIRVWKPCKTGSFSIKTAYEQFRRRKPKEPLLKNIWNQRLQMRISLFMWRLRNLLLPFPETLRKIGLQDLWKLCYKVLFEGVVASGHVLVRKITNHVSDILRVHVMPSKSIAELEFLERHFHIRNGRVLKRTCIPVSWMPPLEGSFILNIDGSSRDQGVGYGFIIRGRGGLLFGLRKCEHLGLHPVLVQTNNKVHVNIYGNQVQDDQGVRVSSTVQAQGVAQDPLSNIGGLMTQARSKRMRSALNNLISNGLAQENVKCGSYKPKIINVLQGPFEEGNFGPQTKQGRSALSPNVFLLVELC</sequence>
<dbReference type="EMBL" id="OX459122">
    <property type="protein sequence ID" value="CAI9105548.1"/>
    <property type="molecule type" value="Genomic_DNA"/>
</dbReference>
<dbReference type="Pfam" id="PF13966">
    <property type="entry name" value="zf-RVT"/>
    <property type="match status" value="1"/>
</dbReference>
<gene>
    <name evidence="2" type="ORF">OLC1_LOCUS14221</name>
</gene>
<evidence type="ECO:0000259" key="1">
    <source>
        <dbReference type="Pfam" id="PF13966"/>
    </source>
</evidence>
<name>A0AAV1DD41_OLDCO</name>
<dbReference type="InterPro" id="IPR026960">
    <property type="entry name" value="RVT-Znf"/>
</dbReference>
<dbReference type="SUPFAM" id="SSF56219">
    <property type="entry name" value="DNase I-like"/>
    <property type="match status" value="1"/>
</dbReference>
<protein>
    <submittedName>
        <fullName evidence="2">OLC1v1004487C1</fullName>
    </submittedName>
</protein>
<feature type="domain" description="Reverse transcriptase zinc-binding" evidence="1">
    <location>
        <begin position="191"/>
        <end position="247"/>
    </location>
</feature>
<dbReference type="InterPro" id="IPR036691">
    <property type="entry name" value="Endo/exonu/phosph_ase_sf"/>
</dbReference>
<reference evidence="2" key="1">
    <citation type="submission" date="2023-03" db="EMBL/GenBank/DDBJ databases">
        <authorList>
            <person name="Julca I."/>
        </authorList>
    </citation>
    <scope>NUCLEOTIDE SEQUENCE</scope>
</reference>
<evidence type="ECO:0000313" key="3">
    <source>
        <dbReference type="Proteomes" id="UP001161247"/>
    </source>
</evidence>
<organism evidence="2 3">
    <name type="scientific">Oldenlandia corymbosa var. corymbosa</name>
    <dbReference type="NCBI Taxonomy" id="529605"/>
    <lineage>
        <taxon>Eukaryota</taxon>
        <taxon>Viridiplantae</taxon>
        <taxon>Streptophyta</taxon>
        <taxon>Embryophyta</taxon>
        <taxon>Tracheophyta</taxon>
        <taxon>Spermatophyta</taxon>
        <taxon>Magnoliopsida</taxon>
        <taxon>eudicotyledons</taxon>
        <taxon>Gunneridae</taxon>
        <taxon>Pentapetalae</taxon>
        <taxon>asterids</taxon>
        <taxon>lamiids</taxon>
        <taxon>Gentianales</taxon>
        <taxon>Rubiaceae</taxon>
        <taxon>Rubioideae</taxon>
        <taxon>Spermacoceae</taxon>
        <taxon>Hedyotis-Oldenlandia complex</taxon>
        <taxon>Oldenlandia</taxon>
    </lineage>
</organism>
<dbReference type="Gene3D" id="3.60.10.10">
    <property type="entry name" value="Endonuclease/exonuclease/phosphatase"/>
    <property type="match status" value="1"/>
</dbReference>
<dbReference type="AlphaFoldDB" id="A0AAV1DD41"/>
<evidence type="ECO:0000313" key="2">
    <source>
        <dbReference type="EMBL" id="CAI9105548.1"/>
    </source>
</evidence>
<keyword evidence="3" id="KW-1185">Reference proteome</keyword>
<dbReference type="Proteomes" id="UP001161247">
    <property type="component" value="Chromosome 5"/>
</dbReference>